<dbReference type="PROSITE" id="PS51123">
    <property type="entry name" value="OMPA_2"/>
    <property type="match status" value="1"/>
</dbReference>
<dbReference type="InterPro" id="IPR036737">
    <property type="entry name" value="OmpA-like_sf"/>
</dbReference>
<dbReference type="OrthoDB" id="5166631at2"/>
<evidence type="ECO:0000313" key="7">
    <source>
        <dbReference type="EMBL" id="TQL48755.1"/>
    </source>
</evidence>
<gene>
    <name evidence="7" type="ORF">FB562_1859</name>
</gene>
<reference evidence="7 8" key="1">
    <citation type="submission" date="2019-06" db="EMBL/GenBank/DDBJ databases">
        <title>Sequencing the genomes of 1000 actinobacteria strains.</title>
        <authorList>
            <person name="Klenk H.-P."/>
        </authorList>
    </citation>
    <scope>NUCLEOTIDE SEQUENCE [LARGE SCALE GENOMIC DNA]</scope>
    <source>
        <strain evidence="7 8">DSM 26477</strain>
    </source>
</reference>
<dbReference type="GO" id="GO:0009279">
    <property type="term" value="C:cell outer membrane"/>
    <property type="evidence" value="ECO:0007669"/>
    <property type="project" value="UniProtKB-SubCell"/>
</dbReference>
<feature type="domain" description="OmpA-like" evidence="6">
    <location>
        <begin position="268"/>
        <end position="389"/>
    </location>
</feature>
<keyword evidence="8" id="KW-1185">Reference proteome</keyword>
<dbReference type="PANTHER" id="PTHR30329">
    <property type="entry name" value="STATOR ELEMENT OF FLAGELLAR MOTOR COMPLEX"/>
    <property type="match status" value="1"/>
</dbReference>
<dbReference type="InterPro" id="IPR006665">
    <property type="entry name" value="OmpA-like"/>
</dbReference>
<evidence type="ECO:0000256" key="3">
    <source>
        <dbReference type="ARBA" id="ARBA00023237"/>
    </source>
</evidence>
<evidence type="ECO:0000256" key="1">
    <source>
        <dbReference type="ARBA" id="ARBA00004442"/>
    </source>
</evidence>
<dbReference type="Pfam" id="PF00691">
    <property type="entry name" value="OmpA"/>
    <property type="match status" value="1"/>
</dbReference>
<dbReference type="PRINTS" id="PR01021">
    <property type="entry name" value="OMPADOMAIN"/>
</dbReference>
<proteinExistence type="predicted"/>
<dbReference type="EMBL" id="VFOM01000001">
    <property type="protein sequence ID" value="TQL48755.1"/>
    <property type="molecule type" value="Genomic_DNA"/>
</dbReference>
<dbReference type="RefSeq" id="WP_141880830.1">
    <property type="nucleotide sequence ID" value="NZ_VFOM01000001.1"/>
</dbReference>
<dbReference type="Gene3D" id="3.30.1330.60">
    <property type="entry name" value="OmpA-like domain"/>
    <property type="match status" value="1"/>
</dbReference>
<dbReference type="SUPFAM" id="SSF103088">
    <property type="entry name" value="OmpA-like"/>
    <property type="match status" value="1"/>
</dbReference>
<keyword evidence="5" id="KW-0732">Signal</keyword>
<keyword evidence="2 4" id="KW-0472">Membrane</keyword>
<organism evidence="7 8">
    <name type="scientific">Homoserinimonas aerilata</name>
    <dbReference type="NCBI Taxonomy" id="1162970"/>
    <lineage>
        <taxon>Bacteria</taxon>
        <taxon>Bacillati</taxon>
        <taxon>Actinomycetota</taxon>
        <taxon>Actinomycetes</taxon>
        <taxon>Micrococcales</taxon>
        <taxon>Microbacteriaceae</taxon>
        <taxon>Homoserinimonas</taxon>
    </lineage>
</organism>
<dbReference type="CDD" id="cd07185">
    <property type="entry name" value="OmpA_C-like"/>
    <property type="match status" value="1"/>
</dbReference>
<feature type="chain" id="PRO_5039598780" evidence="5">
    <location>
        <begin position="24"/>
        <end position="389"/>
    </location>
</feature>
<accession>A0A542YKZ0</accession>
<name>A0A542YKZ0_9MICO</name>
<sequence length="389" mass="39024">MPPFALLAPVALATILLSGCASPAPEAAPASSSPSAKPKSAGVPVVPGYAVGDFPPVPLFLLPDLALLDSSASAFTIEVSDSFGDIPGMTVAPAHCDEAGTVISGQGSAQLYGDGSGNYTGPDGSIQNYGDGSGNATINGVTIQNYGDGSGNYSDGTVSIQNYGDGSGNYSGATLSIQIYGDGSGNYTDGTVSIQNYGDGSGNFTDGTVSIQNYGDGSGNYSDGTLSIQNRGDGTGEVNGVPVEVDPIPPVPELGVFPPLTALSPIESCGTTITFSDAVLFDFDKSDVRADAAATLSTVAEVLTAVKATQAVVSGHTDAIGSSDYNQTLSEARARSVVKALEGAGVGTALVAEGFGESRPVAANEIGGVDNPAGRQLNRRVEIFLPATF</sequence>
<comment type="caution">
    <text evidence="7">The sequence shown here is derived from an EMBL/GenBank/DDBJ whole genome shotgun (WGS) entry which is preliminary data.</text>
</comment>
<feature type="signal peptide" evidence="5">
    <location>
        <begin position="1"/>
        <end position="23"/>
    </location>
</feature>
<evidence type="ECO:0000313" key="8">
    <source>
        <dbReference type="Proteomes" id="UP000317998"/>
    </source>
</evidence>
<comment type="subcellular location">
    <subcellularLocation>
        <location evidence="1">Cell outer membrane</location>
    </subcellularLocation>
</comment>
<keyword evidence="3" id="KW-0998">Cell outer membrane</keyword>
<protein>
    <submittedName>
        <fullName evidence="7">OOP family OmpA-OmpF porin</fullName>
    </submittedName>
</protein>
<evidence type="ECO:0000256" key="5">
    <source>
        <dbReference type="SAM" id="SignalP"/>
    </source>
</evidence>
<dbReference type="AlphaFoldDB" id="A0A542YKZ0"/>
<evidence type="ECO:0000256" key="2">
    <source>
        <dbReference type="ARBA" id="ARBA00023136"/>
    </source>
</evidence>
<evidence type="ECO:0000259" key="6">
    <source>
        <dbReference type="PROSITE" id="PS51123"/>
    </source>
</evidence>
<dbReference type="InterPro" id="IPR050330">
    <property type="entry name" value="Bact_OuterMem_StrucFunc"/>
</dbReference>
<dbReference type="InterPro" id="IPR006664">
    <property type="entry name" value="OMP_bac"/>
</dbReference>
<dbReference type="PANTHER" id="PTHR30329:SF21">
    <property type="entry name" value="LIPOPROTEIN YIAD-RELATED"/>
    <property type="match status" value="1"/>
</dbReference>
<dbReference type="Proteomes" id="UP000317998">
    <property type="component" value="Unassembled WGS sequence"/>
</dbReference>
<evidence type="ECO:0000256" key="4">
    <source>
        <dbReference type="PROSITE-ProRule" id="PRU00473"/>
    </source>
</evidence>